<comment type="caution">
    <text evidence="1">The sequence shown here is derived from an EMBL/GenBank/DDBJ whole genome shotgun (WGS) entry which is preliminary data.</text>
</comment>
<feature type="non-terminal residue" evidence="1">
    <location>
        <position position="125"/>
    </location>
</feature>
<reference evidence="1 2" key="1">
    <citation type="submission" date="2024-05" db="EMBL/GenBank/DDBJ databases">
        <authorList>
            <person name="Wallberg A."/>
        </authorList>
    </citation>
    <scope>NUCLEOTIDE SEQUENCE [LARGE SCALE GENOMIC DNA]</scope>
</reference>
<name>A0AAV2Q0A1_MEGNR</name>
<protein>
    <submittedName>
        <fullName evidence="1">Uncharacterized protein</fullName>
    </submittedName>
</protein>
<sequence>METDSKIDRCSWQHLRSQFRYKCIRIKHKGREGGVCWSKSSHRDLAGGWAVLSVVLAPSLVGRAESTDNVQWVSVWIPLRQVLPWGYGGGGGRATKTGGHPRVSQCQALQGVRREARPGMFGQLY</sequence>
<gene>
    <name evidence="1" type="ORF">MNOR_LOCUS5620</name>
</gene>
<keyword evidence="2" id="KW-1185">Reference proteome</keyword>
<dbReference type="Proteomes" id="UP001497623">
    <property type="component" value="Unassembled WGS sequence"/>
</dbReference>
<dbReference type="AlphaFoldDB" id="A0AAV2Q0A1"/>
<accession>A0AAV2Q0A1</accession>
<dbReference type="EMBL" id="CAXKWB010002194">
    <property type="protein sequence ID" value="CAL4066373.1"/>
    <property type="molecule type" value="Genomic_DNA"/>
</dbReference>
<evidence type="ECO:0000313" key="2">
    <source>
        <dbReference type="Proteomes" id="UP001497623"/>
    </source>
</evidence>
<organism evidence="1 2">
    <name type="scientific">Meganyctiphanes norvegica</name>
    <name type="common">Northern krill</name>
    <name type="synonym">Thysanopoda norvegica</name>
    <dbReference type="NCBI Taxonomy" id="48144"/>
    <lineage>
        <taxon>Eukaryota</taxon>
        <taxon>Metazoa</taxon>
        <taxon>Ecdysozoa</taxon>
        <taxon>Arthropoda</taxon>
        <taxon>Crustacea</taxon>
        <taxon>Multicrustacea</taxon>
        <taxon>Malacostraca</taxon>
        <taxon>Eumalacostraca</taxon>
        <taxon>Eucarida</taxon>
        <taxon>Euphausiacea</taxon>
        <taxon>Euphausiidae</taxon>
        <taxon>Meganyctiphanes</taxon>
    </lineage>
</organism>
<evidence type="ECO:0000313" key="1">
    <source>
        <dbReference type="EMBL" id="CAL4066373.1"/>
    </source>
</evidence>
<proteinExistence type="predicted"/>